<accession>A0A4V3JAR8</accession>
<gene>
    <name evidence="1" type="ORF">EHO59_17080</name>
</gene>
<keyword evidence="2" id="KW-1185">Reference proteome</keyword>
<dbReference type="AlphaFoldDB" id="A0A4V3JAR8"/>
<dbReference type="OrthoDB" id="346987at2"/>
<sequence>MNINDIHSISLRYETIKYFQIGEYDVFIIIMDTQGAHCCSVVDVVSFGPKGKTYISEIPTPDEISFEDIDKDGTVDAITGNYLDYFHESHTDSPEADIYFRFKNGKFIQDKKAFYKIYERYATSPIEKTREKDDLGNQRNASLIASAAFYYVYLKQDKLALKLYLENGYEKEEAKSLIRELHERLP</sequence>
<protein>
    <submittedName>
        <fullName evidence="1">Uncharacterized protein</fullName>
    </submittedName>
</protein>
<evidence type="ECO:0000313" key="1">
    <source>
        <dbReference type="EMBL" id="TGJ99558.1"/>
    </source>
</evidence>
<evidence type="ECO:0000313" key="2">
    <source>
        <dbReference type="Proteomes" id="UP000297453"/>
    </source>
</evidence>
<proteinExistence type="predicted"/>
<name>A0A4V3JAR8_9LEPT</name>
<comment type="caution">
    <text evidence="1">The sequence shown here is derived from an EMBL/GenBank/DDBJ whole genome shotgun (WGS) entry which is preliminary data.</text>
</comment>
<dbReference type="EMBL" id="RQEP01000019">
    <property type="protein sequence ID" value="TGJ99558.1"/>
    <property type="molecule type" value="Genomic_DNA"/>
</dbReference>
<dbReference type="RefSeq" id="WP_135589650.1">
    <property type="nucleotide sequence ID" value="NZ_RQEP01000019.1"/>
</dbReference>
<reference evidence="1" key="1">
    <citation type="journal article" date="2019" name="PLoS Negl. Trop. Dis.">
        <title>Revisiting the worldwide diversity of Leptospira species in the environment.</title>
        <authorList>
            <person name="Vincent A.T."/>
            <person name="Schiettekatte O."/>
            <person name="Bourhy P."/>
            <person name="Veyrier F.J."/>
            <person name="Picardeau M."/>
        </authorList>
    </citation>
    <scope>NUCLEOTIDE SEQUENCE [LARGE SCALE GENOMIC DNA]</scope>
    <source>
        <strain evidence="1">SSS9</strain>
    </source>
</reference>
<dbReference type="Proteomes" id="UP000297453">
    <property type="component" value="Unassembled WGS sequence"/>
</dbReference>
<organism evidence="1 2">
    <name type="scientific">Leptospira semungkisensis</name>
    <dbReference type="NCBI Taxonomy" id="2484985"/>
    <lineage>
        <taxon>Bacteria</taxon>
        <taxon>Pseudomonadati</taxon>
        <taxon>Spirochaetota</taxon>
        <taxon>Spirochaetia</taxon>
        <taxon>Leptospirales</taxon>
        <taxon>Leptospiraceae</taxon>
        <taxon>Leptospira</taxon>
    </lineage>
</organism>